<dbReference type="CDD" id="cd00093">
    <property type="entry name" value="HTH_XRE"/>
    <property type="match status" value="1"/>
</dbReference>
<dbReference type="AlphaFoldDB" id="A0A6L9QLK0"/>
<dbReference type="SMART" id="SM00530">
    <property type="entry name" value="HTH_XRE"/>
    <property type="match status" value="1"/>
</dbReference>
<dbReference type="GO" id="GO:0003677">
    <property type="term" value="F:DNA binding"/>
    <property type="evidence" value="ECO:0007669"/>
    <property type="project" value="InterPro"/>
</dbReference>
<dbReference type="Gene3D" id="1.10.260.40">
    <property type="entry name" value="lambda repressor-like DNA-binding domains"/>
    <property type="match status" value="1"/>
</dbReference>
<dbReference type="EMBL" id="JAAGLI010000736">
    <property type="protein sequence ID" value="NEA26225.1"/>
    <property type="molecule type" value="Genomic_DNA"/>
</dbReference>
<dbReference type="InterPro" id="IPR010982">
    <property type="entry name" value="Lambda_DNA-bd_dom_sf"/>
</dbReference>
<evidence type="ECO:0000313" key="4">
    <source>
        <dbReference type="Proteomes" id="UP000475532"/>
    </source>
</evidence>
<name>A0A6L9QLK0_9ACTN</name>
<organism evidence="3 4">
    <name type="scientific">Actinomadura bangladeshensis</name>
    <dbReference type="NCBI Taxonomy" id="453573"/>
    <lineage>
        <taxon>Bacteria</taxon>
        <taxon>Bacillati</taxon>
        <taxon>Actinomycetota</taxon>
        <taxon>Actinomycetes</taxon>
        <taxon>Streptosporangiales</taxon>
        <taxon>Thermomonosporaceae</taxon>
        <taxon>Actinomadura</taxon>
    </lineage>
</organism>
<reference evidence="3 4" key="1">
    <citation type="submission" date="2020-01" db="EMBL/GenBank/DDBJ databases">
        <title>Insect and environment-associated Actinomycetes.</title>
        <authorList>
            <person name="Currrie C."/>
            <person name="Chevrette M."/>
            <person name="Carlson C."/>
            <person name="Stubbendieck R."/>
            <person name="Wendt-Pienkowski E."/>
        </authorList>
    </citation>
    <scope>NUCLEOTIDE SEQUENCE [LARGE SCALE GENOMIC DNA]</scope>
    <source>
        <strain evidence="3 4">SID10258</strain>
    </source>
</reference>
<feature type="domain" description="HTH cro/C1-type" evidence="2">
    <location>
        <begin position="40"/>
        <end position="93"/>
    </location>
</feature>
<protein>
    <submittedName>
        <fullName evidence="3">Helix-turn-helix transcriptional regulator</fullName>
    </submittedName>
</protein>
<accession>A0A6L9QLK0</accession>
<evidence type="ECO:0000259" key="2">
    <source>
        <dbReference type="PROSITE" id="PS50943"/>
    </source>
</evidence>
<dbReference type="RefSeq" id="WP_163060345.1">
    <property type="nucleotide sequence ID" value="NZ_JAAGLI010000736.1"/>
</dbReference>
<dbReference type="SUPFAM" id="SSF47413">
    <property type="entry name" value="lambda repressor-like DNA-binding domains"/>
    <property type="match status" value="1"/>
</dbReference>
<gene>
    <name evidence="3" type="ORF">G3I70_27570</name>
</gene>
<proteinExistence type="predicted"/>
<evidence type="ECO:0000256" key="1">
    <source>
        <dbReference type="SAM" id="MobiDB-lite"/>
    </source>
</evidence>
<comment type="caution">
    <text evidence="3">The sequence shown here is derived from an EMBL/GenBank/DDBJ whole genome shotgun (WGS) entry which is preliminary data.</text>
</comment>
<dbReference type="PROSITE" id="PS50943">
    <property type="entry name" value="HTH_CROC1"/>
    <property type="match status" value="1"/>
</dbReference>
<sequence>MTSFPKWSEVHADMVAAAGGEETVAEAHKRHQSYIDGHRLAERRKALGMSQTDVADTMGVTKSRVSQIEHGEVSTIDAIARYVQALGGEIQISAVFGDDQYILRGTHAARPGRPPTPAPALRRCEVGLTTRPGSRAPQRSTRMREDEGDEPRGGQTVSEQGAA</sequence>
<feature type="region of interest" description="Disordered" evidence="1">
    <location>
        <begin position="107"/>
        <end position="163"/>
    </location>
</feature>
<dbReference type="InterPro" id="IPR001387">
    <property type="entry name" value="Cro/C1-type_HTH"/>
</dbReference>
<dbReference type="Pfam" id="PF01381">
    <property type="entry name" value="HTH_3"/>
    <property type="match status" value="1"/>
</dbReference>
<dbReference type="Proteomes" id="UP000475532">
    <property type="component" value="Unassembled WGS sequence"/>
</dbReference>
<evidence type="ECO:0000313" key="3">
    <source>
        <dbReference type="EMBL" id="NEA26225.1"/>
    </source>
</evidence>